<organism evidence="8 9">
    <name type="scientific">Gloeophyllum trabeum (strain ATCC 11539 / FP-39264 / Madison 617)</name>
    <name type="common">Brown rot fungus</name>
    <dbReference type="NCBI Taxonomy" id="670483"/>
    <lineage>
        <taxon>Eukaryota</taxon>
        <taxon>Fungi</taxon>
        <taxon>Dikarya</taxon>
        <taxon>Basidiomycota</taxon>
        <taxon>Agaricomycotina</taxon>
        <taxon>Agaricomycetes</taxon>
        <taxon>Gloeophyllales</taxon>
        <taxon>Gloeophyllaceae</taxon>
        <taxon>Gloeophyllum</taxon>
    </lineage>
</organism>
<sequence>MSHCKLPPSSNTISRSGTALFSDGYANGVIGSVNTILTRIYGKAAMTKNNYSTTLSSLAFAGTIVGMVSFGYLADKVGRKFGMMFASGIVAVFSGLSAASHGANGSLGGMLAMLSACRFLLGIGIGAEYSCGAVAAAELSEEAAIKKAAQHRWFTLSTNSVLNFGIVVSSFVPLVAYWIFGDNHLRAVWRLSLGLGVVPAIAVFVWRMMQMEETPSYRKDSMKRVKIPYKLVIKRYWRSLLPLCIVWCIYDFILYPFEIFSSTVINTITGGSQSLEVIFGWNVVINLLYMPGTIGGAFLMDAIGPKYCQALGLTLQAVVGFLLSALYKPLTEHVAAFAILYGLFLSFSEVGPGNCVFLLSAKTAPTAVRGQFYGIAAAAGKVGALAGIWAFPAITNGFGNSILAETGPFWIASGLVVFSTLVTIFMVKPLSHDCMMEEDLLFREYLEAHGFDTCLMGLQDEVTIGSDASIDKFDPSVPQEK</sequence>
<keyword evidence="2" id="KW-0813">Transport</keyword>
<dbReference type="GO" id="GO:0005886">
    <property type="term" value="C:plasma membrane"/>
    <property type="evidence" value="ECO:0007669"/>
    <property type="project" value="TreeGrafter"/>
</dbReference>
<dbReference type="Proteomes" id="UP000030669">
    <property type="component" value="Unassembled WGS sequence"/>
</dbReference>
<feature type="transmembrane region" description="Helical" evidence="6">
    <location>
        <begin position="161"/>
        <end position="181"/>
    </location>
</feature>
<feature type="transmembrane region" description="Helical" evidence="6">
    <location>
        <begin position="333"/>
        <end position="360"/>
    </location>
</feature>
<evidence type="ECO:0000256" key="3">
    <source>
        <dbReference type="ARBA" id="ARBA00022692"/>
    </source>
</evidence>
<dbReference type="OMA" id="CASSIRG"/>
<dbReference type="InterPro" id="IPR036259">
    <property type="entry name" value="MFS_trans_sf"/>
</dbReference>
<feature type="domain" description="Major facilitator superfamily (MFS) profile" evidence="7">
    <location>
        <begin position="12"/>
        <end position="431"/>
    </location>
</feature>
<feature type="transmembrane region" description="Helical" evidence="6">
    <location>
        <begin position="407"/>
        <end position="427"/>
    </location>
</feature>
<dbReference type="RefSeq" id="XP_007868267.1">
    <property type="nucleotide sequence ID" value="XM_007870076.1"/>
</dbReference>
<evidence type="ECO:0000256" key="6">
    <source>
        <dbReference type="SAM" id="Phobius"/>
    </source>
</evidence>
<dbReference type="EMBL" id="KB469306">
    <property type="protein sequence ID" value="EPQ52931.1"/>
    <property type="molecule type" value="Genomic_DNA"/>
</dbReference>
<dbReference type="Pfam" id="PF00083">
    <property type="entry name" value="Sugar_tr"/>
    <property type="match status" value="2"/>
</dbReference>
<keyword evidence="9" id="KW-1185">Reference proteome</keyword>
<protein>
    <submittedName>
        <fullName evidence="8">MFS Git1p-like glycerophosphoinositol and glycerophosphocholine permease</fullName>
    </submittedName>
</protein>
<dbReference type="SUPFAM" id="SSF103473">
    <property type="entry name" value="MFS general substrate transporter"/>
    <property type="match status" value="1"/>
</dbReference>
<keyword evidence="4 6" id="KW-1133">Transmembrane helix</keyword>
<proteinExistence type="predicted"/>
<dbReference type="FunFam" id="1.20.1250.20:FF:000140">
    <property type="entry name" value="Putative MFS phospholipid transporter"/>
    <property type="match status" value="1"/>
</dbReference>
<feature type="transmembrane region" description="Helical" evidence="6">
    <location>
        <begin position="81"/>
        <end position="99"/>
    </location>
</feature>
<feature type="transmembrane region" description="Helical" evidence="6">
    <location>
        <begin position="55"/>
        <end position="74"/>
    </location>
</feature>
<dbReference type="HOGENOM" id="CLU_001265_46_12_1"/>
<dbReference type="InterPro" id="IPR020846">
    <property type="entry name" value="MFS_dom"/>
</dbReference>
<evidence type="ECO:0000256" key="2">
    <source>
        <dbReference type="ARBA" id="ARBA00022448"/>
    </source>
</evidence>
<dbReference type="GeneID" id="19302271"/>
<dbReference type="Gene3D" id="1.20.1250.20">
    <property type="entry name" value="MFS general substrate transporter like domains"/>
    <property type="match status" value="1"/>
</dbReference>
<comment type="subcellular location">
    <subcellularLocation>
        <location evidence="1">Membrane</location>
        <topology evidence="1">Multi-pass membrane protein</topology>
    </subcellularLocation>
</comment>
<dbReference type="eggNOG" id="KOG0252">
    <property type="taxonomic scope" value="Eukaryota"/>
</dbReference>
<name>S7PZ56_GLOTA</name>
<feature type="transmembrane region" description="Helical" evidence="6">
    <location>
        <begin position="372"/>
        <end position="395"/>
    </location>
</feature>
<feature type="transmembrane region" description="Helical" evidence="6">
    <location>
        <begin position="119"/>
        <end position="140"/>
    </location>
</feature>
<evidence type="ECO:0000313" key="8">
    <source>
        <dbReference type="EMBL" id="EPQ52931.1"/>
    </source>
</evidence>
<feature type="transmembrane region" description="Helical" evidence="6">
    <location>
        <begin position="187"/>
        <end position="209"/>
    </location>
</feature>
<accession>S7PZ56</accession>
<feature type="transmembrane region" description="Helical" evidence="6">
    <location>
        <begin position="236"/>
        <end position="257"/>
    </location>
</feature>
<gene>
    <name evidence="8" type="ORF">GLOTRDRAFT_131221</name>
</gene>
<dbReference type="PANTHER" id="PTHR23508:SF10">
    <property type="entry name" value="CARBOXYLIC ACID TRANSPORTER PROTEIN HOMOLOG"/>
    <property type="match status" value="1"/>
</dbReference>
<keyword evidence="5 6" id="KW-0472">Membrane</keyword>
<dbReference type="AlphaFoldDB" id="S7PZ56"/>
<evidence type="ECO:0000256" key="1">
    <source>
        <dbReference type="ARBA" id="ARBA00004141"/>
    </source>
</evidence>
<dbReference type="PROSITE" id="PS50850">
    <property type="entry name" value="MFS"/>
    <property type="match status" value="1"/>
</dbReference>
<dbReference type="KEGG" id="gtr:GLOTRDRAFT_131221"/>
<dbReference type="STRING" id="670483.S7PZ56"/>
<evidence type="ECO:0000256" key="4">
    <source>
        <dbReference type="ARBA" id="ARBA00022989"/>
    </source>
</evidence>
<dbReference type="PANTHER" id="PTHR23508">
    <property type="entry name" value="CARBOXYLIC ACID TRANSPORTER PROTEIN HOMOLOG"/>
    <property type="match status" value="1"/>
</dbReference>
<evidence type="ECO:0000313" key="9">
    <source>
        <dbReference type="Proteomes" id="UP000030669"/>
    </source>
</evidence>
<keyword evidence="3 6" id="KW-0812">Transmembrane</keyword>
<dbReference type="InterPro" id="IPR005828">
    <property type="entry name" value="MFS_sugar_transport-like"/>
</dbReference>
<feature type="transmembrane region" description="Helical" evidence="6">
    <location>
        <begin position="277"/>
        <end position="300"/>
    </location>
</feature>
<feature type="transmembrane region" description="Helical" evidence="6">
    <location>
        <begin position="307"/>
        <end position="327"/>
    </location>
</feature>
<reference evidence="8 9" key="1">
    <citation type="journal article" date="2012" name="Science">
        <title>The Paleozoic origin of enzymatic lignin decomposition reconstructed from 31 fungal genomes.</title>
        <authorList>
            <person name="Floudas D."/>
            <person name="Binder M."/>
            <person name="Riley R."/>
            <person name="Barry K."/>
            <person name="Blanchette R.A."/>
            <person name="Henrissat B."/>
            <person name="Martinez A.T."/>
            <person name="Otillar R."/>
            <person name="Spatafora J.W."/>
            <person name="Yadav J.S."/>
            <person name="Aerts A."/>
            <person name="Benoit I."/>
            <person name="Boyd A."/>
            <person name="Carlson A."/>
            <person name="Copeland A."/>
            <person name="Coutinho P.M."/>
            <person name="de Vries R.P."/>
            <person name="Ferreira P."/>
            <person name="Findley K."/>
            <person name="Foster B."/>
            <person name="Gaskell J."/>
            <person name="Glotzer D."/>
            <person name="Gorecki P."/>
            <person name="Heitman J."/>
            <person name="Hesse C."/>
            <person name="Hori C."/>
            <person name="Igarashi K."/>
            <person name="Jurgens J.A."/>
            <person name="Kallen N."/>
            <person name="Kersten P."/>
            <person name="Kohler A."/>
            <person name="Kuees U."/>
            <person name="Kumar T.K.A."/>
            <person name="Kuo A."/>
            <person name="LaButti K."/>
            <person name="Larrondo L.F."/>
            <person name="Lindquist E."/>
            <person name="Ling A."/>
            <person name="Lombard V."/>
            <person name="Lucas S."/>
            <person name="Lundell T."/>
            <person name="Martin R."/>
            <person name="McLaughlin D.J."/>
            <person name="Morgenstern I."/>
            <person name="Morin E."/>
            <person name="Murat C."/>
            <person name="Nagy L.G."/>
            <person name="Nolan M."/>
            <person name="Ohm R.A."/>
            <person name="Patyshakuliyeva A."/>
            <person name="Rokas A."/>
            <person name="Ruiz-Duenas F.J."/>
            <person name="Sabat G."/>
            <person name="Salamov A."/>
            <person name="Samejima M."/>
            <person name="Schmutz J."/>
            <person name="Slot J.C."/>
            <person name="St John F."/>
            <person name="Stenlid J."/>
            <person name="Sun H."/>
            <person name="Sun S."/>
            <person name="Syed K."/>
            <person name="Tsang A."/>
            <person name="Wiebenga A."/>
            <person name="Young D."/>
            <person name="Pisabarro A."/>
            <person name="Eastwood D.C."/>
            <person name="Martin F."/>
            <person name="Cullen D."/>
            <person name="Grigoriev I.V."/>
            <person name="Hibbett D.S."/>
        </authorList>
    </citation>
    <scope>NUCLEOTIDE SEQUENCE [LARGE SCALE GENOMIC DNA]</scope>
    <source>
        <strain evidence="8 9">ATCC 11539</strain>
    </source>
</reference>
<dbReference type="GO" id="GO:0046943">
    <property type="term" value="F:carboxylic acid transmembrane transporter activity"/>
    <property type="evidence" value="ECO:0007669"/>
    <property type="project" value="TreeGrafter"/>
</dbReference>
<evidence type="ECO:0000256" key="5">
    <source>
        <dbReference type="ARBA" id="ARBA00023136"/>
    </source>
</evidence>
<evidence type="ECO:0000259" key="7">
    <source>
        <dbReference type="PROSITE" id="PS50850"/>
    </source>
</evidence>
<dbReference type="OrthoDB" id="2261376at2759"/>